<protein>
    <recommendedName>
        <fullName evidence="1">Dienelactone hydrolase domain-containing protein</fullName>
    </recommendedName>
</protein>
<gene>
    <name evidence="2" type="ORF">AUF17_18600</name>
</gene>
<comment type="caution">
    <text evidence="2">The sequence shown here is derived from an EMBL/GenBank/DDBJ whole genome shotgun (WGS) entry which is preliminary data.</text>
</comment>
<dbReference type="RefSeq" id="WP_016178829.1">
    <property type="nucleotide sequence ID" value="NZ_CAAKOC010000190.1"/>
</dbReference>
<dbReference type="InterPro" id="IPR029058">
    <property type="entry name" value="AB_hydrolase_fold"/>
</dbReference>
<dbReference type="InterPro" id="IPR051049">
    <property type="entry name" value="Dienelactone_hydrolase-like"/>
</dbReference>
<proteinExistence type="predicted"/>
<accession>A0A2N8PT78</accession>
<dbReference type="Proteomes" id="UP000316316">
    <property type="component" value="Unassembled WGS sequence"/>
</dbReference>
<dbReference type="PANTHER" id="PTHR46623">
    <property type="entry name" value="CARBOXYMETHYLENEBUTENOLIDASE-RELATED"/>
    <property type="match status" value="1"/>
</dbReference>
<dbReference type="EMBL" id="PDXQ01000002">
    <property type="protein sequence ID" value="TRZ28720.1"/>
    <property type="molecule type" value="Genomic_DNA"/>
</dbReference>
<dbReference type="AlphaFoldDB" id="A0A2N8PT78"/>
<sequence length="193" mass="22357">MILISTAIVILHEIYGINDFMLDQIKYYEQRGFTVYCPNLLKRASFSYQEAEQAYEHYYAHYSEIKNFTFNYYIEKISQLHETVYLLGFSVGGTLAWLCSDELECAGVIACYGSRIRDHLQIMPKCRTLLLFSQEPAFSIEKTVKSLEGKQNTTVRLFTAKHGFLDSYSANYHPETAKAAQQEIICFLNETFE</sequence>
<dbReference type="Pfam" id="PF01738">
    <property type="entry name" value="DLH"/>
    <property type="match status" value="1"/>
</dbReference>
<reference evidence="2 3" key="1">
    <citation type="submission" date="2017-10" db="EMBL/GenBank/DDBJ databases">
        <title>FDA dAtabase for Regulatory Grade micrObial Sequences (FDA-ARGOS): Supporting development and validation of Infectious Disease Dx tests.</title>
        <authorList>
            <person name="Campos J."/>
            <person name="Goldberg B."/>
            <person name="Tallon L.J."/>
            <person name="Sadzewicz L."/>
            <person name="Sengamalay N."/>
            <person name="Ott S."/>
            <person name="Godinez A."/>
            <person name="Nagaraj S."/>
            <person name="Vyas G."/>
            <person name="Aluvathingal J."/>
            <person name="Nadendla S."/>
            <person name="Geyer C."/>
            <person name="Nandy P."/>
            <person name="Hobson J."/>
            <person name="Sichtig H."/>
        </authorList>
    </citation>
    <scope>NUCLEOTIDE SEQUENCE [LARGE SCALE GENOMIC DNA]</scope>
    <source>
        <strain evidence="2 3">FDAARGOS_185</strain>
    </source>
</reference>
<organism evidence="2 3">
    <name type="scientific">Enterococcus avium</name>
    <name type="common">Streptococcus avium</name>
    <dbReference type="NCBI Taxonomy" id="33945"/>
    <lineage>
        <taxon>Bacteria</taxon>
        <taxon>Bacillati</taxon>
        <taxon>Bacillota</taxon>
        <taxon>Bacilli</taxon>
        <taxon>Lactobacillales</taxon>
        <taxon>Enterococcaceae</taxon>
        <taxon>Enterococcus</taxon>
    </lineage>
</organism>
<name>A0A2N8PT78_ENTAV</name>
<evidence type="ECO:0000313" key="3">
    <source>
        <dbReference type="Proteomes" id="UP000316316"/>
    </source>
</evidence>
<feature type="domain" description="Dienelactone hydrolase" evidence="1">
    <location>
        <begin position="7"/>
        <end position="191"/>
    </location>
</feature>
<dbReference type="Gene3D" id="3.40.50.1820">
    <property type="entry name" value="alpha/beta hydrolase"/>
    <property type="match status" value="1"/>
</dbReference>
<evidence type="ECO:0000259" key="1">
    <source>
        <dbReference type="Pfam" id="PF01738"/>
    </source>
</evidence>
<dbReference type="GO" id="GO:0016787">
    <property type="term" value="F:hydrolase activity"/>
    <property type="evidence" value="ECO:0007669"/>
    <property type="project" value="InterPro"/>
</dbReference>
<evidence type="ECO:0000313" key="2">
    <source>
        <dbReference type="EMBL" id="TRZ28720.1"/>
    </source>
</evidence>
<dbReference type="SUPFAM" id="SSF53474">
    <property type="entry name" value="alpha/beta-Hydrolases"/>
    <property type="match status" value="1"/>
</dbReference>
<dbReference type="PANTHER" id="PTHR46623:SF6">
    <property type="entry name" value="ALPHA_BETA-HYDROLASES SUPERFAMILY PROTEIN"/>
    <property type="match status" value="1"/>
</dbReference>
<dbReference type="InterPro" id="IPR002925">
    <property type="entry name" value="Dienelactn_hydro"/>
</dbReference>